<feature type="transmembrane region" description="Helical" evidence="7">
    <location>
        <begin position="108"/>
        <end position="127"/>
    </location>
</feature>
<feature type="transmembrane region" description="Helical" evidence="7">
    <location>
        <begin position="63"/>
        <end position="87"/>
    </location>
</feature>
<evidence type="ECO:0000256" key="6">
    <source>
        <dbReference type="ARBA" id="ARBA00023136"/>
    </source>
</evidence>
<dbReference type="Gene3D" id="1.10.3720.10">
    <property type="entry name" value="MetI-like"/>
    <property type="match status" value="1"/>
</dbReference>
<dbReference type="KEGG" id="cnc:CNE_BB1p12510"/>
<dbReference type="SUPFAM" id="SSF161098">
    <property type="entry name" value="MetI-like"/>
    <property type="match status" value="1"/>
</dbReference>
<dbReference type="Pfam" id="PF00528">
    <property type="entry name" value="BPD_transp_1"/>
    <property type="match status" value="1"/>
</dbReference>
<evidence type="ECO:0000256" key="4">
    <source>
        <dbReference type="ARBA" id="ARBA00022692"/>
    </source>
</evidence>
<feature type="transmembrane region" description="Helical" evidence="7">
    <location>
        <begin position="198"/>
        <end position="217"/>
    </location>
</feature>
<dbReference type="PROSITE" id="PS50928">
    <property type="entry name" value="ABC_TM1"/>
    <property type="match status" value="1"/>
</dbReference>
<feature type="domain" description="ABC transmembrane type-1" evidence="8">
    <location>
        <begin position="66"/>
        <end position="248"/>
    </location>
</feature>
<dbReference type="PANTHER" id="PTHR30151:SF0">
    <property type="entry name" value="ABC TRANSPORTER PERMEASE PROTEIN MJ0413-RELATED"/>
    <property type="match status" value="1"/>
</dbReference>
<keyword evidence="6 7" id="KW-0472">Membrane</keyword>
<sequence length="263" mass="28633">MQGARETGPSSLSISPKLAAHLFTLAALAMWFLASLALPPYLIPGPTLVARTLWGMVSDQETMANVYASILHVGLALIASFIVGTLLAILSREIQQLDILIRHRILPFINSFPGVGWALLALVWFGIGSTSVIFTITLVLTPLAIINMRAAIDSVDHELIEMGASFGRNKLELLRLIVFPSVVPYAFATFRINFGTAWKITLTAELFGGGAGLGFLLNIARQGFDMSTIFAIFAVIMSIIYFVDRLIFAPLQRLLGEPNARES</sequence>
<gene>
    <name evidence="9" type="ordered locus">CNE_BB1p12510</name>
</gene>
<evidence type="ECO:0000313" key="10">
    <source>
        <dbReference type="Proteomes" id="UP000006798"/>
    </source>
</evidence>
<keyword evidence="9" id="KW-0614">Plasmid</keyword>
<evidence type="ECO:0000259" key="8">
    <source>
        <dbReference type="PROSITE" id="PS50928"/>
    </source>
</evidence>
<accession>F8GVN0</accession>
<keyword evidence="3" id="KW-1003">Cell membrane</keyword>
<dbReference type="Proteomes" id="UP000006798">
    <property type="component" value="Plasmid pBB1"/>
</dbReference>
<proteinExistence type="inferred from homology"/>
<feature type="transmembrane region" description="Helical" evidence="7">
    <location>
        <begin position="20"/>
        <end position="43"/>
    </location>
</feature>
<name>F8GVN0_CUPNN</name>
<feature type="transmembrane region" description="Helical" evidence="7">
    <location>
        <begin position="133"/>
        <end position="152"/>
    </location>
</feature>
<dbReference type="EMBL" id="CP002879">
    <property type="protein sequence ID" value="AEI82650.1"/>
    <property type="molecule type" value="Genomic_DNA"/>
</dbReference>
<feature type="transmembrane region" description="Helical" evidence="7">
    <location>
        <begin position="173"/>
        <end position="192"/>
    </location>
</feature>
<evidence type="ECO:0000256" key="3">
    <source>
        <dbReference type="ARBA" id="ARBA00022475"/>
    </source>
</evidence>
<evidence type="ECO:0000256" key="2">
    <source>
        <dbReference type="ARBA" id="ARBA00022448"/>
    </source>
</evidence>
<evidence type="ECO:0000313" key="9">
    <source>
        <dbReference type="EMBL" id="AEI82650.1"/>
    </source>
</evidence>
<dbReference type="AlphaFoldDB" id="F8GVN0"/>
<dbReference type="GO" id="GO:0055085">
    <property type="term" value="P:transmembrane transport"/>
    <property type="evidence" value="ECO:0007669"/>
    <property type="project" value="InterPro"/>
</dbReference>
<keyword evidence="2 7" id="KW-0813">Transport</keyword>
<keyword evidence="4 7" id="KW-0812">Transmembrane</keyword>
<feature type="transmembrane region" description="Helical" evidence="7">
    <location>
        <begin position="229"/>
        <end position="248"/>
    </location>
</feature>
<evidence type="ECO:0000256" key="7">
    <source>
        <dbReference type="RuleBase" id="RU363032"/>
    </source>
</evidence>
<reference evidence="9 10" key="1">
    <citation type="journal article" date="2011" name="J. Bacteriol.">
        <title>Complete genome sequence of the type strain Cupriavidus necator N-1.</title>
        <authorList>
            <person name="Poehlein A."/>
            <person name="Kusian B."/>
            <person name="Friedrich B."/>
            <person name="Daniel R."/>
            <person name="Bowien B."/>
        </authorList>
    </citation>
    <scope>NUCLEOTIDE SEQUENCE [LARGE SCALE GENOMIC DNA]</scope>
    <source>
        <strain evidence="10">ATCC 43291 / DSM 13513 / CCUG 52238 / LMG 8453 / N-1</strain>
        <plasmid evidence="9 10">pBB1</plasmid>
    </source>
</reference>
<dbReference type="CDD" id="cd06261">
    <property type="entry name" value="TM_PBP2"/>
    <property type="match status" value="1"/>
</dbReference>
<comment type="similarity">
    <text evidence="7">Belongs to the binding-protein-dependent transport system permease family.</text>
</comment>
<evidence type="ECO:0000256" key="5">
    <source>
        <dbReference type="ARBA" id="ARBA00022989"/>
    </source>
</evidence>
<comment type="subcellular location">
    <subcellularLocation>
        <location evidence="1 7">Cell membrane</location>
        <topology evidence="1 7">Multi-pass membrane protein</topology>
    </subcellularLocation>
</comment>
<dbReference type="HOGENOM" id="CLU_046113_4_1_4"/>
<geneLocation type="plasmid" evidence="9 10">
    <name>pBB1</name>
</geneLocation>
<protein>
    <recommendedName>
        <fullName evidence="8">ABC transmembrane type-1 domain-containing protein</fullName>
    </recommendedName>
</protein>
<evidence type="ECO:0000256" key="1">
    <source>
        <dbReference type="ARBA" id="ARBA00004651"/>
    </source>
</evidence>
<organism evidence="9 10">
    <name type="scientific">Cupriavidus necator (strain ATCC 43291 / DSM 13513 / CCUG 52238 / LMG 8453 / N-1)</name>
    <name type="common">Ralstonia eutropha</name>
    <dbReference type="NCBI Taxonomy" id="1042878"/>
    <lineage>
        <taxon>Bacteria</taxon>
        <taxon>Pseudomonadati</taxon>
        <taxon>Pseudomonadota</taxon>
        <taxon>Betaproteobacteria</taxon>
        <taxon>Burkholderiales</taxon>
        <taxon>Burkholderiaceae</taxon>
        <taxon>Cupriavidus</taxon>
    </lineage>
</organism>
<dbReference type="PANTHER" id="PTHR30151">
    <property type="entry name" value="ALKANE SULFONATE ABC TRANSPORTER-RELATED, MEMBRANE SUBUNIT"/>
    <property type="match status" value="1"/>
</dbReference>
<keyword evidence="5 7" id="KW-1133">Transmembrane helix</keyword>
<dbReference type="GO" id="GO:0005886">
    <property type="term" value="C:plasma membrane"/>
    <property type="evidence" value="ECO:0007669"/>
    <property type="project" value="UniProtKB-SubCell"/>
</dbReference>
<dbReference type="InterPro" id="IPR035906">
    <property type="entry name" value="MetI-like_sf"/>
</dbReference>
<dbReference type="InterPro" id="IPR000515">
    <property type="entry name" value="MetI-like"/>
</dbReference>